<keyword evidence="2" id="KW-0677">Repeat</keyword>
<protein>
    <recommendedName>
        <fullName evidence="7">Histone-binding protein RBBP4 N-terminal domain-containing protein</fullName>
    </recommendedName>
</protein>
<dbReference type="Proteomes" id="UP001556367">
    <property type="component" value="Unassembled WGS sequence"/>
</dbReference>
<comment type="caution">
    <text evidence="5">The sequence shown here is derived from an EMBL/GenBank/DDBJ whole genome shotgun (WGS) entry which is preliminary data.</text>
</comment>
<dbReference type="InterPro" id="IPR050459">
    <property type="entry name" value="WD_repeat_RBAP46/RBAP48/MSI1"/>
</dbReference>
<dbReference type="InterPro" id="IPR001680">
    <property type="entry name" value="WD40_rpt"/>
</dbReference>
<evidence type="ECO:0000256" key="1">
    <source>
        <dbReference type="ARBA" id="ARBA00022574"/>
    </source>
</evidence>
<evidence type="ECO:0008006" key="7">
    <source>
        <dbReference type="Google" id="ProtNLM"/>
    </source>
</evidence>
<dbReference type="InterPro" id="IPR015943">
    <property type="entry name" value="WD40/YVTN_repeat-like_dom_sf"/>
</dbReference>
<evidence type="ECO:0000313" key="5">
    <source>
        <dbReference type="EMBL" id="KAL0951850.1"/>
    </source>
</evidence>
<dbReference type="PROSITE" id="PS50082">
    <property type="entry name" value="WD_REPEATS_2"/>
    <property type="match status" value="1"/>
</dbReference>
<dbReference type="InterPro" id="IPR036322">
    <property type="entry name" value="WD40_repeat_dom_sf"/>
</dbReference>
<gene>
    <name evidence="5" type="ORF">HGRIS_008511</name>
</gene>
<feature type="region of interest" description="Disordered" evidence="4">
    <location>
        <begin position="133"/>
        <end position="188"/>
    </location>
</feature>
<dbReference type="SUPFAM" id="SSF50978">
    <property type="entry name" value="WD40 repeat-like"/>
    <property type="match status" value="1"/>
</dbReference>
<sequence length="188" mass="20517">MRRPDQLNQTVVLHDLRAPTKKLHSFESHTDEVLHLAWSPHNPTVFASASSDRRINVWDLNLIGVEQTPDDQEDGPPELLFVHGGHTARPTDFCWAPGEGENWHITSASEDNIVMVWQPTMRIWAGDEVKVDEKELESDAMEGVEETNAGGSAASEQGKTTGSKAGTNGGSLRSQSMSMSTEPSVAGD</sequence>
<evidence type="ECO:0000256" key="3">
    <source>
        <dbReference type="PROSITE-ProRule" id="PRU00221"/>
    </source>
</evidence>
<feature type="repeat" description="WD" evidence="3">
    <location>
        <begin position="26"/>
        <end position="61"/>
    </location>
</feature>
<keyword evidence="6" id="KW-1185">Reference proteome</keyword>
<proteinExistence type="predicted"/>
<evidence type="ECO:0000256" key="4">
    <source>
        <dbReference type="SAM" id="MobiDB-lite"/>
    </source>
</evidence>
<dbReference type="PROSITE" id="PS50294">
    <property type="entry name" value="WD_REPEATS_REGION"/>
    <property type="match status" value="1"/>
</dbReference>
<dbReference type="PANTHER" id="PTHR22850">
    <property type="entry name" value="WD40 REPEAT FAMILY"/>
    <property type="match status" value="1"/>
</dbReference>
<dbReference type="SMART" id="SM00320">
    <property type="entry name" value="WD40"/>
    <property type="match status" value="2"/>
</dbReference>
<feature type="compositionally biased region" description="Polar residues" evidence="4">
    <location>
        <begin position="154"/>
        <end position="188"/>
    </location>
</feature>
<evidence type="ECO:0000313" key="6">
    <source>
        <dbReference type="Proteomes" id="UP001556367"/>
    </source>
</evidence>
<dbReference type="EMBL" id="JASNQZ010000011">
    <property type="protein sequence ID" value="KAL0951850.1"/>
    <property type="molecule type" value="Genomic_DNA"/>
</dbReference>
<keyword evidence="1 3" id="KW-0853">WD repeat</keyword>
<dbReference type="Pfam" id="PF00400">
    <property type="entry name" value="WD40"/>
    <property type="match status" value="2"/>
</dbReference>
<evidence type="ECO:0000256" key="2">
    <source>
        <dbReference type="ARBA" id="ARBA00022737"/>
    </source>
</evidence>
<dbReference type="Gene3D" id="2.130.10.10">
    <property type="entry name" value="YVTN repeat-like/Quinoprotein amine dehydrogenase"/>
    <property type="match status" value="1"/>
</dbReference>
<organism evidence="5 6">
    <name type="scientific">Hohenbuehelia grisea</name>
    <dbReference type="NCBI Taxonomy" id="104357"/>
    <lineage>
        <taxon>Eukaryota</taxon>
        <taxon>Fungi</taxon>
        <taxon>Dikarya</taxon>
        <taxon>Basidiomycota</taxon>
        <taxon>Agaricomycotina</taxon>
        <taxon>Agaricomycetes</taxon>
        <taxon>Agaricomycetidae</taxon>
        <taxon>Agaricales</taxon>
        <taxon>Pleurotineae</taxon>
        <taxon>Pleurotaceae</taxon>
        <taxon>Hohenbuehelia</taxon>
    </lineage>
</organism>
<name>A0ABR3J9N7_9AGAR</name>
<reference evidence="6" key="1">
    <citation type="submission" date="2024-06" db="EMBL/GenBank/DDBJ databases">
        <title>Multi-omics analyses provide insights into the biosynthesis of the anticancer antibiotic pleurotin in Hohenbuehelia grisea.</title>
        <authorList>
            <person name="Weaver J.A."/>
            <person name="Alberti F."/>
        </authorList>
    </citation>
    <scope>NUCLEOTIDE SEQUENCE [LARGE SCALE GENOMIC DNA]</scope>
    <source>
        <strain evidence="6">T-177</strain>
    </source>
</reference>
<feature type="compositionally biased region" description="Acidic residues" evidence="4">
    <location>
        <begin position="134"/>
        <end position="145"/>
    </location>
</feature>
<accession>A0ABR3J9N7</accession>